<reference evidence="2 3" key="1">
    <citation type="journal article" date="2015" name="Genome Announc.">
        <title>Expanding the biotechnology potential of lactobacilli through comparative genomics of 213 strains and associated genera.</title>
        <authorList>
            <person name="Sun Z."/>
            <person name="Harris H.M."/>
            <person name="McCann A."/>
            <person name="Guo C."/>
            <person name="Argimon S."/>
            <person name="Zhang W."/>
            <person name="Yang X."/>
            <person name="Jeffery I.B."/>
            <person name="Cooney J.C."/>
            <person name="Kagawa T.F."/>
            <person name="Liu W."/>
            <person name="Song Y."/>
            <person name="Salvetti E."/>
            <person name="Wrobel A."/>
            <person name="Rasinkangas P."/>
            <person name="Parkhill J."/>
            <person name="Rea M.C."/>
            <person name="O'Sullivan O."/>
            <person name="Ritari J."/>
            <person name="Douillard F.P."/>
            <person name="Paul Ross R."/>
            <person name="Yang R."/>
            <person name="Briner A.E."/>
            <person name="Felis G.E."/>
            <person name="de Vos W.M."/>
            <person name="Barrangou R."/>
            <person name="Klaenhammer T.R."/>
            <person name="Caufield P.W."/>
            <person name="Cui Y."/>
            <person name="Zhang H."/>
            <person name="O'Toole P.W."/>
        </authorList>
    </citation>
    <scope>NUCLEOTIDE SEQUENCE [LARGE SCALE GENOMIC DNA]</scope>
    <source>
        <strain evidence="2 3">DSM 13145</strain>
    </source>
</reference>
<keyword evidence="3" id="KW-1185">Reference proteome</keyword>
<dbReference type="RefSeq" id="WP_057752614.1">
    <property type="nucleotide sequence ID" value="NZ_AZER01000026.1"/>
</dbReference>
<evidence type="ECO:0000256" key="1">
    <source>
        <dbReference type="SAM" id="Phobius"/>
    </source>
</evidence>
<dbReference type="PATRIC" id="fig|1423746.3.peg.1462"/>
<feature type="transmembrane region" description="Helical" evidence="1">
    <location>
        <begin position="6"/>
        <end position="27"/>
    </location>
</feature>
<organism evidence="2 3">
    <name type="scientific">Limosilactobacillus frumenti DSM 13145</name>
    <dbReference type="NCBI Taxonomy" id="1423746"/>
    <lineage>
        <taxon>Bacteria</taxon>
        <taxon>Bacillati</taxon>
        <taxon>Bacillota</taxon>
        <taxon>Bacilli</taxon>
        <taxon>Lactobacillales</taxon>
        <taxon>Lactobacillaceae</taxon>
        <taxon>Limosilactobacillus</taxon>
    </lineage>
</organism>
<dbReference type="AlphaFoldDB" id="A0A0R1P1G1"/>
<feature type="transmembrane region" description="Helical" evidence="1">
    <location>
        <begin position="39"/>
        <end position="58"/>
    </location>
</feature>
<dbReference type="EMBL" id="AZER01000026">
    <property type="protein sequence ID" value="KRL25852.1"/>
    <property type="molecule type" value="Genomic_DNA"/>
</dbReference>
<feature type="transmembrane region" description="Helical" evidence="1">
    <location>
        <begin position="93"/>
        <end position="113"/>
    </location>
</feature>
<keyword evidence="1" id="KW-1133">Transmembrane helix</keyword>
<keyword evidence="1" id="KW-0472">Membrane</keyword>
<dbReference type="STRING" id="1423746.FD27_GL001432"/>
<comment type="caution">
    <text evidence="2">The sequence shown here is derived from an EMBL/GenBank/DDBJ whole genome shotgun (WGS) entry which is preliminary data.</text>
</comment>
<name>A0A0R1P1G1_9LACO</name>
<sequence>MNYQQTVLQVLILIGLFLIEKLAHRVFRHYWSEKARHVWWLWTIVLWFFICRNFASLYWCAYPVAIWMVWAILLVILQASHNHEFIYRRYWPVFWRLSAWYALIVFIVSQFAVHLPVI</sequence>
<dbReference type="OrthoDB" id="2325258at2"/>
<gene>
    <name evidence="2" type="ORF">FD27_GL001432</name>
</gene>
<proteinExistence type="predicted"/>
<accession>A0A0R1P1G1</accession>
<evidence type="ECO:0000313" key="3">
    <source>
        <dbReference type="Proteomes" id="UP000051445"/>
    </source>
</evidence>
<feature type="transmembrane region" description="Helical" evidence="1">
    <location>
        <begin position="64"/>
        <end position="81"/>
    </location>
</feature>
<protein>
    <submittedName>
        <fullName evidence="2">Uncharacterized protein</fullName>
    </submittedName>
</protein>
<evidence type="ECO:0000313" key="2">
    <source>
        <dbReference type="EMBL" id="KRL25852.1"/>
    </source>
</evidence>
<keyword evidence="1" id="KW-0812">Transmembrane</keyword>
<dbReference type="Proteomes" id="UP000051445">
    <property type="component" value="Unassembled WGS sequence"/>
</dbReference>